<dbReference type="AlphaFoldDB" id="A0A4Y7JLZ8"/>
<evidence type="ECO:0000313" key="8">
    <source>
        <dbReference type="Proteomes" id="UP000316621"/>
    </source>
</evidence>
<keyword evidence="8" id="KW-1185">Reference proteome</keyword>
<feature type="region of interest" description="Disordered" evidence="5">
    <location>
        <begin position="612"/>
        <end position="649"/>
    </location>
</feature>
<organism evidence="7 8">
    <name type="scientific">Papaver somniferum</name>
    <name type="common">Opium poppy</name>
    <dbReference type="NCBI Taxonomy" id="3469"/>
    <lineage>
        <taxon>Eukaryota</taxon>
        <taxon>Viridiplantae</taxon>
        <taxon>Streptophyta</taxon>
        <taxon>Embryophyta</taxon>
        <taxon>Tracheophyta</taxon>
        <taxon>Spermatophyta</taxon>
        <taxon>Magnoliopsida</taxon>
        <taxon>Ranunculales</taxon>
        <taxon>Papaveraceae</taxon>
        <taxon>Papaveroideae</taxon>
        <taxon>Papaver</taxon>
    </lineage>
</organism>
<feature type="region of interest" description="Disordered" evidence="5">
    <location>
        <begin position="303"/>
        <end position="420"/>
    </location>
</feature>
<dbReference type="PROSITE" id="PS50096">
    <property type="entry name" value="IQ"/>
    <property type="match status" value="2"/>
</dbReference>
<proteinExistence type="inferred from homology"/>
<feature type="compositionally biased region" description="Basic and acidic residues" evidence="5">
    <location>
        <begin position="67"/>
        <end position="81"/>
    </location>
</feature>
<dbReference type="EMBL" id="CM010719">
    <property type="protein sequence ID" value="RZC60769.1"/>
    <property type="molecule type" value="Genomic_DNA"/>
</dbReference>
<comment type="similarity">
    <text evidence="2">Belongs to the IQD family.</text>
</comment>
<feature type="compositionally biased region" description="Polar residues" evidence="5">
    <location>
        <begin position="305"/>
        <end position="321"/>
    </location>
</feature>
<evidence type="ECO:0000256" key="1">
    <source>
        <dbReference type="ARBA" id="ARBA00022860"/>
    </source>
</evidence>
<keyword evidence="1" id="KW-0112">Calmodulin-binding</keyword>
<dbReference type="GO" id="GO:0005516">
    <property type="term" value="F:calmodulin binding"/>
    <property type="evidence" value="ECO:0007669"/>
    <property type="project" value="UniProtKB-KW"/>
</dbReference>
<evidence type="ECO:0000256" key="5">
    <source>
        <dbReference type="SAM" id="MobiDB-lite"/>
    </source>
</evidence>
<feature type="compositionally biased region" description="Polar residues" evidence="5">
    <location>
        <begin position="407"/>
        <end position="420"/>
    </location>
</feature>
<feature type="region of interest" description="Disordered" evidence="5">
    <location>
        <begin position="62"/>
        <end position="81"/>
    </location>
</feature>
<dbReference type="InterPro" id="IPR027417">
    <property type="entry name" value="P-loop_NTPase"/>
</dbReference>
<dbReference type="Proteomes" id="UP000316621">
    <property type="component" value="Chromosome 5"/>
</dbReference>
<feature type="compositionally biased region" description="Polar residues" evidence="5">
    <location>
        <begin position="612"/>
        <end position="633"/>
    </location>
</feature>
<dbReference type="Pfam" id="PF00612">
    <property type="entry name" value="IQ"/>
    <property type="match status" value="2"/>
</dbReference>
<evidence type="ECO:0000256" key="2">
    <source>
        <dbReference type="ARBA" id="ARBA00024341"/>
    </source>
</evidence>
<protein>
    <recommendedName>
        <fullName evidence="6">DUF4005 domain-containing protein</fullName>
    </recommendedName>
</protein>
<dbReference type="SUPFAM" id="SSF52540">
    <property type="entry name" value="P-loop containing nucleoside triphosphate hydrolases"/>
    <property type="match status" value="1"/>
</dbReference>
<comment type="subunit">
    <text evidence="3">Binds to multiple calmodulin (CaM) in the presence of Ca(2+) and CaM-like proteins.</text>
</comment>
<dbReference type="SMART" id="SM00015">
    <property type="entry name" value="IQ"/>
    <property type="match status" value="2"/>
</dbReference>
<dbReference type="PANTHER" id="PTHR32295">
    <property type="entry name" value="IQ-DOMAIN 5-RELATED"/>
    <property type="match status" value="1"/>
</dbReference>
<feature type="compositionally biased region" description="Low complexity" evidence="5">
    <location>
        <begin position="334"/>
        <end position="345"/>
    </location>
</feature>
<evidence type="ECO:0000256" key="4">
    <source>
        <dbReference type="ARBA" id="ARBA00045534"/>
    </source>
</evidence>
<dbReference type="CDD" id="cd23767">
    <property type="entry name" value="IQCD"/>
    <property type="match status" value="1"/>
</dbReference>
<evidence type="ECO:0000256" key="3">
    <source>
        <dbReference type="ARBA" id="ARBA00024378"/>
    </source>
</evidence>
<dbReference type="InterPro" id="IPR000048">
    <property type="entry name" value="IQ_motif_EF-hand-BS"/>
</dbReference>
<dbReference type="InterPro" id="IPR025064">
    <property type="entry name" value="DUF4005"/>
</dbReference>
<feature type="region of interest" description="Disordered" evidence="5">
    <location>
        <begin position="91"/>
        <end position="125"/>
    </location>
</feature>
<comment type="function">
    <text evidence="4">May be involved in cooperative interactions with calmodulins or calmodulin-like proteins. Recruits calmodulin proteins to microtubules, thus being a potential scaffold in cellular signaling and trafficking. May associate with nucleic acids and regulate gene expression at the transcriptional or post-transcriptional level.</text>
</comment>
<dbReference type="Gramene" id="RZC60769">
    <property type="protein sequence ID" value="RZC60769"/>
    <property type="gene ID" value="C5167_022536"/>
</dbReference>
<dbReference type="PANTHER" id="PTHR32295:SF281">
    <property type="entry name" value="PROTEIN IQ-DOMAIN 31"/>
    <property type="match status" value="1"/>
</dbReference>
<evidence type="ECO:0000259" key="6">
    <source>
        <dbReference type="Pfam" id="PF13178"/>
    </source>
</evidence>
<reference evidence="7 8" key="1">
    <citation type="journal article" date="2018" name="Science">
        <title>The opium poppy genome and morphinan production.</title>
        <authorList>
            <person name="Guo L."/>
            <person name="Winzer T."/>
            <person name="Yang X."/>
            <person name="Li Y."/>
            <person name="Ning Z."/>
            <person name="He Z."/>
            <person name="Teodor R."/>
            <person name="Lu Y."/>
            <person name="Bowser T.A."/>
            <person name="Graham I.A."/>
            <person name="Ye K."/>
        </authorList>
    </citation>
    <scope>NUCLEOTIDE SEQUENCE [LARGE SCALE GENOMIC DNA]</scope>
    <source>
        <strain evidence="8">cv. HN1</strain>
        <tissue evidence="7">Leaves</tissue>
    </source>
</reference>
<dbReference type="Gene3D" id="1.20.5.190">
    <property type="match status" value="1"/>
</dbReference>
<feature type="compositionally biased region" description="Basic and acidic residues" evidence="5">
    <location>
        <begin position="360"/>
        <end position="377"/>
    </location>
</feature>
<dbReference type="Pfam" id="PF13178">
    <property type="entry name" value="DUF4005"/>
    <property type="match status" value="1"/>
</dbReference>
<feature type="domain" description="DUF4005" evidence="6">
    <location>
        <begin position="559"/>
        <end position="633"/>
    </location>
</feature>
<accession>A0A4Y7JLZ8</accession>
<sequence length="704" mass="77849">MVFVCVHHELTFVWFGRRVVSKVGTRVNSLPSLVVFGWDYSAMGKSPGKWLKTILLGKKSSRSSVSKGRDGSKAGNVKETRITAKAPSDDLVVSPPIISQPASGTTHKQGGNSDTDTGTMPNLHSNEVVSLPQDQEQLPSDLDRTKQYKSATMVQAAFRGYLARRAFRALRGIIRLQALVRGHLVRRQARATLRCMQRIVKLQALVRGQRVTLSDGHIEVSKKSSPRKPLGVKRSDSTGLSAPARKEKPRVNAFVTKYLGSSSKAMHLRLQFGPDEPNSAWAWLERWTLSRFWKPFLQPKKVVDTKSQTRQGANHNAVTEPSRSRRVIRKAPMASADTSSALSTSESEKPKRNLRKAAAHHVDPVQEHPQSELEKVKRNLRKVSNASAEPASQPETETEEPKRSLRKPSNSPSADIPNHSMSESIAEVKQVSTVPVTEQFNIPVEAEKPNNSTGELSSFSACEISEKAIDECAVQVQHTAAVVAGQADVEPTQELLAAEVQVDVLLEDHSQIEFPPLENSTKDENIPETNTELVSKDDQTSNENHKITKRRTSFPAKQENLEIGLRNSPSIPSYMAATESAKAKLRGQGSPRINNDVVEKNGFTRRHSLPSLTNAKMSSSSPRTQRVVQSNGKGASKTDRSLLTSRDGNGKQALQKPSFLFCFHSVTFFDGLVIVPQILVEHRSLTSLSFYPFPEKVAQAEWRR</sequence>
<evidence type="ECO:0000313" key="7">
    <source>
        <dbReference type="EMBL" id="RZC60769.1"/>
    </source>
</evidence>
<gene>
    <name evidence="7" type="ORF">C5167_022536</name>
</gene>
<dbReference type="OMA" id="RWTISRI"/>
<name>A0A4Y7JLZ8_PAPSO</name>
<feature type="region of interest" description="Disordered" evidence="5">
    <location>
        <begin position="217"/>
        <end position="246"/>
    </location>
</feature>
<feature type="compositionally biased region" description="Polar residues" evidence="5">
    <location>
        <begin position="100"/>
        <end position="125"/>
    </location>
</feature>